<dbReference type="InterPro" id="IPR006976">
    <property type="entry name" value="VanZ-like"/>
</dbReference>
<keyword evidence="4" id="KW-1185">Reference proteome</keyword>
<dbReference type="NCBIfam" id="NF037970">
    <property type="entry name" value="vanZ_1"/>
    <property type="match status" value="1"/>
</dbReference>
<dbReference type="EMBL" id="JANCLT010000002">
    <property type="protein sequence ID" value="MCP8967711.1"/>
    <property type="molecule type" value="Genomic_DNA"/>
</dbReference>
<keyword evidence="1" id="KW-1133">Transmembrane helix</keyword>
<feature type="transmembrane region" description="Helical" evidence="1">
    <location>
        <begin position="78"/>
        <end position="95"/>
    </location>
</feature>
<dbReference type="AlphaFoldDB" id="A0AA41X988"/>
<accession>A0AA41X988</accession>
<feature type="domain" description="VanZ-like" evidence="2">
    <location>
        <begin position="8"/>
        <end position="152"/>
    </location>
</feature>
<evidence type="ECO:0000313" key="3">
    <source>
        <dbReference type="EMBL" id="MCP8967711.1"/>
    </source>
</evidence>
<dbReference type="InterPro" id="IPR016747">
    <property type="entry name" value="Phosphotransbutyrylase"/>
</dbReference>
<dbReference type="Proteomes" id="UP001156102">
    <property type="component" value="Unassembled WGS sequence"/>
</dbReference>
<sequence length="159" mass="18242">MKKFVWLWLPVLLWISMIFYSSSQPYQKQDVRPELSKYINLEWVRAHLSGIKFDYANYEVSIAHMGAAGFLEFFIRKGAHVLVFCMLGILLYRALSHVISRGRAAVGAWLMTALYAGLDEVHQSFTGNRTPLWQDSALDSMSAFIGISLFYLRQRKKGA</sequence>
<name>A0AA41X988_9BACI</name>
<gene>
    <name evidence="3" type="ORF">NK662_04055</name>
</gene>
<proteinExistence type="predicted"/>
<dbReference type="PIRSF" id="PIRSF019083">
    <property type="entry name" value="UCP019083_VanZ"/>
    <property type="match status" value="1"/>
</dbReference>
<evidence type="ECO:0000259" key="2">
    <source>
        <dbReference type="Pfam" id="PF04892"/>
    </source>
</evidence>
<evidence type="ECO:0000256" key="1">
    <source>
        <dbReference type="SAM" id="Phobius"/>
    </source>
</evidence>
<organism evidence="3 4">
    <name type="scientific">Ectobacillus ponti</name>
    <dbReference type="NCBI Taxonomy" id="2961894"/>
    <lineage>
        <taxon>Bacteria</taxon>
        <taxon>Bacillati</taxon>
        <taxon>Bacillota</taxon>
        <taxon>Bacilli</taxon>
        <taxon>Bacillales</taxon>
        <taxon>Bacillaceae</taxon>
        <taxon>Ectobacillus</taxon>
    </lineage>
</organism>
<reference evidence="3" key="1">
    <citation type="submission" date="2022-07" db="EMBL/GenBank/DDBJ databases">
        <authorList>
            <person name="Li W.-J."/>
            <person name="Deng Q.-Q."/>
        </authorList>
    </citation>
    <scope>NUCLEOTIDE SEQUENCE</scope>
    <source>
        <strain evidence="3">SYSU M60031</strain>
    </source>
</reference>
<keyword evidence="1" id="KW-0812">Transmembrane</keyword>
<dbReference type="Pfam" id="PF04892">
    <property type="entry name" value="VanZ"/>
    <property type="match status" value="1"/>
</dbReference>
<keyword evidence="1" id="KW-0472">Membrane</keyword>
<comment type="caution">
    <text evidence="3">The sequence shown here is derived from an EMBL/GenBank/DDBJ whole genome shotgun (WGS) entry which is preliminary data.</text>
</comment>
<protein>
    <submittedName>
        <fullName evidence="3">VanZ family protein</fullName>
    </submittedName>
</protein>
<evidence type="ECO:0000313" key="4">
    <source>
        <dbReference type="Proteomes" id="UP001156102"/>
    </source>
</evidence>
<dbReference type="RefSeq" id="WP_254757629.1">
    <property type="nucleotide sequence ID" value="NZ_JANCLT010000002.1"/>
</dbReference>